<evidence type="ECO:0000256" key="5">
    <source>
        <dbReference type="ARBA" id="ARBA00022692"/>
    </source>
</evidence>
<dbReference type="NCBIfam" id="TIGR00912">
    <property type="entry name" value="2A0309"/>
    <property type="match status" value="1"/>
</dbReference>
<organism evidence="10 11">
    <name type="scientific">Paenibacillus prosopidis</name>
    <dbReference type="NCBI Taxonomy" id="630520"/>
    <lineage>
        <taxon>Bacteria</taxon>
        <taxon>Bacillati</taxon>
        <taxon>Bacillota</taxon>
        <taxon>Bacilli</taxon>
        <taxon>Bacillales</taxon>
        <taxon>Paenibacillaceae</taxon>
        <taxon>Paenibacillus</taxon>
    </lineage>
</organism>
<gene>
    <name evidence="10" type="ORF">DFP97_11199</name>
</gene>
<accession>A0A368VW12</accession>
<evidence type="ECO:0000313" key="10">
    <source>
        <dbReference type="EMBL" id="RCW44873.1"/>
    </source>
</evidence>
<dbReference type="AlphaFoldDB" id="A0A368VW12"/>
<evidence type="ECO:0000256" key="2">
    <source>
        <dbReference type="ARBA" id="ARBA00007998"/>
    </source>
</evidence>
<dbReference type="GO" id="GO:0016020">
    <property type="term" value="C:membrane"/>
    <property type="evidence" value="ECO:0007669"/>
    <property type="project" value="UniProtKB-SubCell"/>
</dbReference>
<evidence type="ECO:0000256" key="1">
    <source>
        <dbReference type="ARBA" id="ARBA00004141"/>
    </source>
</evidence>
<feature type="transmembrane region" description="Helical" evidence="9">
    <location>
        <begin position="225"/>
        <end position="249"/>
    </location>
</feature>
<comment type="subcellular location">
    <subcellularLocation>
        <location evidence="1">Membrane</location>
        <topology evidence="1">Multi-pass membrane protein</topology>
    </subcellularLocation>
</comment>
<dbReference type="Pfam" id="PF03845">
    <property type="entry name" value="Spore_permease"/>
    <property type="match status" value="1"/>
</dbReference>
<name>A0A368VW12_9BACL</name>
<keyword evidence="3" id="KW-0813">Transport</keyword>
<dbReference type="Proteomes" id="UP000252415">
    <property type="component" value="Unassembled WGS sequence"/>
</dbReference>
<feature type="transmembrane region" description="Helical" evidence="9">
    <location>
        <begin position="192"/>
        <end position="213"/>
    </location>
</feature>
<evidence type="ECO:0000256" key="8">
    <source>
        <dbReference type="SAM" id="MobiDB-lite"/>
    </source>
</evidence>
<feature type="transmembrane region" description="Helical" evidence="9">
    <location>
        <begin position="277"/>
        <end position="303"/>
    </location>
</feature>
<keyword evidence="11" id="KW-1185">Reference proteome</keyword>
<dbReference type="RefSeq" id="WP_114381583.1">
    <property type="nucleotide sequence ID" value="NZ_QPJD01000011.1"/>
</dbReference>
<dbReference type="InterPro" id="IPR004761">
    <property type="entry name" value="Spore_GerAB"/>
</dbReference>
<feature type="transmembrane region" description="Helical" evidence="9">
    <location>
        <begin position="86"/>
        <end position="110"/>
    </location>
</feature>
<feature type="region of interest" description="Disordered" evidence="8">
    <location>
        <begin position="369"/>
        <end position="407"/>
    </location>
</feature>
<evidence type="ECO:0000256" key="7">
    <source>
        <dbReference type="ARBA" id="ARBA00023136"/>
    </source>
</evidence>
<evidence type="ECO:0000256" key="6">
    <source>
        <dbReference type="ARBA" id="ARBA00022989"/>
    </source>
</evidence>
<feature type="transmembrane region" description="Helical" evidence="9">
    <location>
        <begin position="122"/>
        <end position="140"/>
    </location>
</feature>
<sequence length="407" mass="44949">MSKFAGMNNAQITSSQCAKLLFLFALGSAVLILPTAITAIAKQDAWLSVLLVGPFNYFILIVFLALADRFPNMSLAQYAEKVLGVWAGKVLTLTYLLLFLLLSALVLRNISDFIGLSVLPRTPVWFVDVTFMIVVIYGVFLGIETIARTGEILFGWVMFVFIIILVSLFNQFDFHNLEPFLYEGIVRPLKGIYPVLGFPIGEFVFITMIFPLVSKQDRAKLRKSLKLSVLLLVSTSVLLIVFLIGVMGAEEVSRSPFSVYDLAKNINIEEILVRVEILVAMVWVGTVFIKLALCVYALTVLTAQMLKLSTYRPLVVPYAFVIVPLSILAYRNVAHAKEFATGVWTVYSLFQGFVLPLLLLVIAAITGKRDSSDGSFPEVKRSDGGHTEDGNPTEGAADLEGKEPSRA</sequence>
<keyword evidence="6 9" id="KW-1133">Transmembrane helix</keyword>
<feature type="transmembrane region" description="Helical" evidence="9">
    <location>
        <begin position="152"/>
        <end position="172"/>
    </location>
</feature>
<evidence type="ECO:0000256" key="3">
    <source>
        <dbReference type="ARBA" id="ARBA00022448"/>
    </source>
</evidence>
<dbReference type="EMBL" id="QPJD01000011">
    <property type="protein sequence ID" value="RCW44873.1"/>
    <property type="molecule type" value="Genomic_DNA"/>
</dbReference>
<evidence type="ECO:0000256" key="9">
    <source>
        <dbReference type="SAM" id="Phobius"/>
    </source>
</evidence>
<dbReference type="Gene3D" id="1.20.1740.10">
    <property type="entry name" value="Amino acid/polyamine transporter I"/>
    <property type="match status" value="1"/>
</dbReference>
<keyword evidence="7 9" id="KW-0472">Membrane</keyword>
<feature type="compositionally biased region" description="Basic and acidic residues" evidence="8">
    <location>
        <begin position="369"/>
        <end position="389"/>
    </location>
</feature>
<keyword evidence="5 9" id="KW-0812">Transmembrane</keyword>
<comment type="similarity">
    <text evidence="2">Belongs to the amino acid-polyamine-organocation (APC) superfamily. Spore germination protein (SGP) (TC 2.A.3.9) family.</text>
</comment>
<keyword evidence="4" id="KW-0309">Germination</keyword>
<dbReference type="PANTHER" id="PTHR34975">
    <property type="entry name" value="SPORE GERMINATION PROTEIN A2"/>
    <property type="match status" value="1"/>
</dbReference>
<comment type="caution">
    <text evidence="10">The sequence shown here is derived from an EMBL/GenBank/DDBJ whole genome shotgun (WGS) entry which is preliminary data.</text>
</comment>
<protein>
    <submittedName>
        <fullName evidence="10">Spore germination protein KB</fullName>
    </submittedName>
</protein>
<dbReference type="GO" id="GO:0009847">
    <property type="term" value="P:spore germination"/>
    <property type="evidence" value="ECO:0007669"/>
    <property type="project" value="InterPro"/>
</dbReference>
<dbReference type="PANTHER" id="PTHR34975:SF2">
    <property type="entry name" value="SPORE GERMINATION PROTEIN A2"/>
    <property type="match status" value="1"/>
</dbReference>
<reference evidence="10 11" key="1">
    <citation type="submission" date="2018-07" db="EMBL/GenBank/DDBJ databases">
        <title>Genomic Encyclopedia of Type Strains, Phase III (KMG-III): the genomes of soil and plant-associated and newly described type strains.</title>
        <authorList>
            <person name="Whitman W."/>
        </authorList>
    </citation>
    <scope>NUCLEOTIDE SEQUENCE [LARGE SCALE GENOMIC DNA]</scope>
    <source>
        <strain evidence="10 11">CECT 7506</strain>
    </source>
</reference>
<feature type="transmembrane region" description="Helical" evidence="9">
    <location>
        <begin position="46"/>
        <end position="66"/>
    </location>
</feature>
<proteinExistence type="inferred from homology"/>
<feature type="transmembrane region" description="Helical" evidence="9">
    <location>
        <begin position="20"/>
        <end position="40"/>
    </location>
</feature>
<feature type="transmembrane region" description="Helical" evidence="9">
    <location>
        <begin position="315"/>
        <end position="333"/>
    </location>
</feature>
<evidence type="ECO:0000256" key="4">
    <source>
        <dbReference type="ARBA" id="ARBA00022544"/>
    </source>
</evidence>
<dbReference type="OrthoDB" id="2078716at2"/>
<evidence type="ECO:0000313" key="11">
    <source>
        <dbReference type="Proteomes" id="UP000252415"/>
    </source>
</evidence>
<feature type="transmembrane region" description="Helical" evidence="9">
    <location>
        <begin position="345"/>
        <end position="365"/>
    </location>
</feature>